<feature type="compositionally biased region" description="Basic and acidic residues" evidence="3">
    <location>
        <begin position="27"/>
        <end position="38"/>
    </location>
</feature>
<feature type="compositionally biased region" description="Pro residues" evidence="3">
    <location>
        <begin position="143"/>
        <end position="152"/>
    </location>
</feature>
<dbReference type="OrthoDB" id="342730at2759"/>
<gene>
    <name evidence="5" type="primary">TRIM71</name>
    <name evidence="5" type="ORF">BLAG_LOCUS22120</name>
</gene>
<feature type="repeat" description="NHL" evidence="2">
    <location>
        <begin position="554"/>
        <end position="597"/>
    </location>
</feature>
<proteinExistence type="predicted"/>
<accession>A0A8K0F006</accession>
<dbReference type="AlphaFoldDB" id="A0A8K0F006"/>
<feature type="compositionally biased region" description="Basic and acidic residues" evidence="3">
    <location>
        <begin position="1"/>
        <end position="10"/>
    </location>
</feature>
<dbReference type="SUPFAM" id="SSF101898">
    <property type="entry name" value="NHL repeat"/>
    <property type="match status" value="1"/>
</dbReference>
<keyword evidence="1" id="KW-0677">Repeat</keyword>
<protein>
    <submittedName>
        <fullName evidence="5">TRIM71 protein</fullName>
    </submittedName>
</protein>
<dbReference type="GO" id="GO:0043161">
    <property type="term" value="P:proteasome-mediated ubiquitin-dependent protein catabolic process"/>
    <property type="evidence" value="ECO:0007669"/>
    <property type="project" value="TreeGrafter"/>
</dbReference>
<keyword evidence="4" id="KW-1133">Transmembrane helix</keyword>
<evidence type="ECO:0000313" key="5">
    <source>
        <dbReference type="EMBL" id="CAH1269479.1"/>
    </source>
</evidence>
<feature type="compositionally biased region" description="Low complexity" evidence="3">
    <location>
        <begin position="81"/>
        <end position="97"/>
    </location>
</feature>
<keyword evidence="4" id="KW-0472">Membrane</keyword>
<evidence type="ECO:0000313" key="6">
    <source>
        <dbReference type="Proteomes" id="UP000838412"/>
    </source>
</evidence>
<sequence>MADFQIEERQTLAVPPLPPKQRGRKLAGVDRHRPREEDLVQLPLNPMYGADLPSGPNGSDCGPSRAPDESETTHAEVTASDGPADGGQPADGPVGDQDAARDGVGQAQTQTVSDDPSTHVYANWETCGLQLGQHLSRSVLGAPPVPNTPRPGRPAAGAQPVAATTHLHGDGSTDGAQQTAGGLQPQDIRSQQQPNPMYSASHPSGAAVERRTCTIWGQLRQCLSPPLLAVVIIASVVMVALIITLPAVLTHILSPSWHHSLGATNRGGTNVTGSATWQSSVLLRTENTTSPCVTTLSPAHGHGLRDEITSVADMTTSVADMTTSVADGTTSVADGTTSVADGTTSVVDTTMRIPTSTTGTFGEDSSAEAITFSGEGSGKLGRVWDVVVSPDSEIWVTDATKAQLQVYSMHGVYLYQFPSDEKARGQKVAAVSFDGDGLPWVLMTKGYGRSGHDSVVQFGKDGHRKADFNLPNDVLALLRRGMAMNLRNNHIFVTWSDGMKGGVQAFKPDGKLLWSVGPRYFSPLFVAVDKEGNVFVSVRKTHSIYLYDEIGKYVLKFGGVGTSEGQLLHPKGICVDNTGYILVVDSKNQRVSMYTGRGRYVRHIAIIGDLSGVDVGPGGQMVVGGYKAITVFPRY</sequence>
<dbReference type="PROSITE" id="PS51125">
    <property type="entry name" value="NHL"/>
    <property type="match status" value="1"/>
</dbReference>
<dbReference type="Proteomes" id="UP000838412">
    <property type="component" value="Chromosome 7"/>
</dbReference>
<dbReference type="GO" id="GO:0000209">
    <property type="term" value="P:protein polyubiquitination"/>
    <property type="evidence" value="ECO:0007669"/>
    <property type="project" value="TreeGrafter"/>
</dbReference>
<evidence type="ECO:0000256" key="4">
    <source>
        <dbReference type="SAM" id="Phobius"/>
    </source>
</evidence>
<feature type="compositionally biased region" description="Low complexity" evidence="3">
    <location>
        <begin position="153"/>
        <end position="165"/>
    </location>
</feature>
<dbReference type="GO" id="GO:0061630">
    <property type="term" value="F:ubiquitin protein ligase activity"/>
    <property type="evidence" value="ECO:0007669"/>
    <property type="project" value="TreeGrafter"/>
</dbReference>
<feature type="region of interest" description="Disordered" evidence="3">
    <location>
        <begin position="138"/>
        <end position="204"/>
    </location>
</feature>
<evidence type="ECO:0000256" key="2">
    <source>
        <dbReference type="PROSITE-ProRule" id="PRU00504"/>
    </source>
</evidence>
<dbReference type="PANTHER" id="PTHR24104">
    <property type="entry name" value="E3 UBIQUITIN-PROTEIN LIGASE NHLRC1-RELATED"/>
    <property type="match status" value="1"/>
</dbReference>
<keyword evidence="6" id="KW-1185">Reference proteome</keyword>
<dbReference type="PANTHER" id="PTHR24104:SF50">
    <property type="entry name" value="SMP-30_GLUCONOLACTONASE_LRE-LIKE REGION DOMAIN-CONTAINING PROTEIN"/>
    <property type="match status" value="1"/>
</dbReference>
<feature type="compositionally biased region" description="Polar residues" evidence="3">
    <location>
        <begin position="106"/>
        <end position="115"/>
    </location>
</feature>
<reference evidence="5" key="1">
    <citation type="submission" date="2022-01" db="EMBL/GenBank/DDBJ databases">
        <authorList>
            <person name="Braso-Vives M."/>
        </authorList>
    </citation>
    <scope>NUCLEOTIDE SEQUENCE</scope>
</reference>
<dbReference type="Gene3D" id="2.120.10.30">
    <property type="entry name" value="TolB, C-terminal domain"/>
    <property type="match status" value="1"/>
</dbReference>
<name>A0A8K0F006_BRALA</name>
<evidence type="ECO:0000256" key="3">
    <source>
        <dbReference type="SAM" id="MobiDB-lite"/>
    </source>
</evidence>
<dbReference type="InterPro" id="IPR001258">
    <property type="entry name" value="NHL_repeat"/>
</dbReference>
<dbReference type="Pfam" id="PF01436">
    <property type="entry name" value="NHL"/>
    <property type="match status" value="1"/>
</dbReference>
<dbReference type="InterPro" id="IPR011042">
    <property type="entry name" value="6-blade_b-propeller_TolB-like"/>
</dbReference>
<dbReference type="InterPro" id="IPR050952">
    <property type="entry name" value="TRIM-NHL_E3_ligases"/>
</dbReference>
<evidence type="ECO:0000256" key="1">
    <source>
        <dbReference type="ARBA" id="ARBA00022737"/>
    </source>
</evidence>
<feature type="compositionally biased region" description="Polar residues" evidence="3">
    <location>
        <begin position="174"/>
        <end position="202"/>
    </location>
</feature>
<feature type="region of interest" description="Disordered" evidence="3">
    <location>
        <begin position="1"/>
        <end position="118"/>
    </location>
</feature>
<dbReference type="EMBL" id="OV696692">
    <property type="protein sequence ID" value="CAH1269479.1"/>
    <property type="molecule type" value="Genomic_DNA"/>
</dbReference>
<feature type="transmembrane region" description="Helical" evidence="4">
    <location>
        <begin position="227"/>
        <end position="249"/>
    </location>
</feature>
<keyword evidence="4" id="KW-0812">Transmembrane</keyword>
<organism evidence="5 6">
    <name type="scientific">Branchiostoma lanceolatum</name>
    <name type="common">Common lancelet</name>
    <name type="synonym">Amphioxus lanceolatum</name>
    <dbReference type="NCBI Taxonomy" id="7740"/>
    <lineage>
        <taxon>Eukaryota</taxon>
        <taxon>Metazoa</taxon>
        <taxon>Chordata</taxon>
        <taxon>Cephalochordata</taxon>
        <taxon>Leptocardii</taxon>
        <taxon>Amphioxiformes</taxon>
        <taxon>Branchiostomatidae</taxon>
        <taxon>Branchiostoma</taxon>
    </lineage>
</organism>